<dbReference type="PANTHER" id="PTHR11647:SF1">
    <property type="entry name" value="COLLAPSIN RESPONSE MEDIATOR PROTEIN"/>
    <property type="match status" value="1"/>
</dbReference>
<gene>
    <name evidence="5" type="ordered locus">Swol_1352</name>
</gene>
<keyword evidence="1 3" id="KW-0479">Metal-binding</keyword>
<dbReference type="KEGG" id="swo:Swol_1352"/>
<dbReference type="NCBIfam" id="TIGR01975">
    <property type="entry name" value="isoAsp_dipep"/>
    <property type="match status" value="1"/>
</dbReference>
<protein>
    <recommendedName>
        <fullName evidence="1">Isoaspartyl dipeptidase</fullName>
        <ecNumber evidence="1">3.4.19.-</ecNumber>
    </recommendedName>
</protein>
<keyword evidence="1 3" id="KW-0862">Zinc</keyword>
<sequence>MFKLLKNGHCFAPDDMGIKDILLANDKICDIKEEILAANLWDVEVIDCQHCLVCPGIIDQHVHITGGGGEQGPISRIPEIMFSKIVEAGVTTVVGVLGFDSITRSIAGLLAKARGLEAEGITTYIYTGSYGSPTETLTGRVLTDIALLDKVIGVGEIAIADYRSNHPSLQDLRTLASEANAGGMLGAKAGVLHLHVGDGEEGLQSLFRLVEESDFPINMFVPTHINRNATLFDQGIEFLKRGGQIDLTAGETKGYSVAKALAMLVAQGINLEKVTVSSDGNGSASNEGGISNIGQLFNDIRACVLENNLQLSMVIKTVTLNPARILKLYPQKGCLLPGSDADILVLKENDLSIYRLIARGQVVVEDQKAVKKGKYEN</sequence>
<evidence type="ECO:0000256" key="1">
    <source>
        <dbReference type="PIRNR" id="PIRNR001238"/>
    </source>
</evidence>
<dbReference type="GO" id="GO:0005737">
    <property type="term" value="C:cytoplasm"/>
    <property type="evidence" value="ECO:0007669"/>
    <property type="project" value="UniProtKB-SubCell"/>
</dbReference>
<dbReference type="GO" id="GO:0008798">
    <property type="term" value="F:beta-aspartyl-peptidase activity"/>
    <property type="evidence" value="ECO:0007669"/>
    <property type="project" value="InterPro"/>
</dbReference>
<dbReference type="PANTHER" id="PTHR11647">
    <property type="entry name" value="HYDRANTOINASE/DIHYDROPYRIMIDINASE FAMILY MEMBER"/>
    <property type="match status" value="1"/>
</dbReference>
<dbReference type="InterPro" id="IPR011059">
    <property type="entry name" value="Metal-dep_hydrolase_composite"/>
</dbReference>
<dbReference type="InterPro" id="IPR032466">
    <property type="entry name" value="Metal_Hydrolase"/>
</dbReference>
<dbReference type="EC" id="3.4.19.-" evidence="1"/>
<keyword evidence="1" id="KW-0645">Protease</keyword>
<comment type="cofactor">
    <cofactor evidence="1 3">
        <name>Zn(2+)</name>
        <dbReference type="ChEBI" id="CHEBI:29105"/>
    </cofactor>
    <text evidence="1 3">Binds 2 Zn(2+) ions per subunit.</text>
</comment>
<feature type="active site" description="Proton acceptor" evidence="2">
    <location>
        <position position="279"/>
    </location>
</feature>
<dbReference type="InterPro" id="IPR010229">
    <property type="entry name" value="Pept_M38_dipep"/>
</dbReference>
<dbReference type="Gene3D" id="2.30.40.10">
    <property type="entry name" value="Urease, subunit C, domain 1"/>
    <property type="match status" value="1"/>
</dbReference>
<feature type="binding site" evidence="3">
    <location>
        <position position="279"/>
    </location>
    <ligand>
        <name>Zn(2+)</name>
        <dbReference type="ChEBI" id="CHEBI:29105"/>
        <label>1</label>
        <note>catalytic</note>
    </ligand>
</feature>
<dbReference type="GO" id="GO:0008237">
    <property type="term" value="F:metallopeptidase activity"/>
    <property type="evidence" value="ECO:0007669"/>
    <property type="project" value="UniProtKB-KW"/>
</dbReference>
<dbReference type="RefSeq" id="WP_011640759.1">
    <property type="nucleotide sequence ID" value="NC_008346.1"/>
</dbReference>
<feature type="domain" description="Amidohydrolase-related" evidence="4">
    <location>
        <begin position="256"/>
        <end position="363"/>
    </location>
</feature>
<dbReference type="SUPFAM" id="SSF51338">
    <property type="entry name" value="Composite domain of metallo-dependent hydrolases"/>
    <property type="match status" value="1"/>
</dbReference>
<dbReference type="GO" id="GO:0016810">
    <property type="term" value="F:hydrolase activity, acting on carbon-nitrogen (but not peptide) bonds"/>
    <property type="evidence" value="ECO:0007669"/>
    <property type="project" value="InterPro"/>
</dbReference>
<reference evidence="6" key="1">
    <citation type="journal article" date="2010" name="Environ. Microbiol.">
        <title>The genome of Syntrophomonas wolfei: new insights into syntrophic metabolism and biohydrogen production.</title>
        <authorList>
            <person name="Sieber J.R."/>
            <person name="Sims D.R."/>
            <person name="Han C."/>
            <person name="Kim E."/>
            <person name="Lykidis A."/>
            <person name="Lapidus A.L."/>
            <person name="McDonnald E."/>
            <person name="Rohlin L."/>
            <person name="Culley D.E."/>
            <person name="Gunsalus R."/>
            <person name="McInerney M.J."/>
        </authorList>
    </citation>
    <scope>NUCLEOTIDE SEQUENCE [LARGE SCALE GENOMIC DNA]</scope>
    <source>
        <strain evidence="6">DSM 2245B / Goettingen</strain>
    </source>
</reference>
<evidence type="ECO:0000313" key="5">
    <source>
        <dbReference type="EMBL" id="ABI68660.1"/>
    </source>
</evidence>
<dbReference type="HOGENOM" id="CLU_058216_0_0_9"/>
<evidence type="ECO:0000259" key="4">
    <source>
        <dbReference type="Pfam" id="PF01979"/>
    </source>
</evidence>
<dbReference type="STRING" id="335541.Swol_1352"/>
<dbReference type="Proteomes" id="UP000001968">
    <property type="component" value="Chromosome"/>
</dbReference>
<dbReference type="Gene3D" id="3.20.20.140">
    <property type="entry name" value="Metal-dependent hydrolases"/>
    <property type="match status" value="1"/>
</dbReference>
<comment type="function">
    <text evidence="1">Catalyzes the hydrolytic cleavage of a subset of L-isoaspartyl (L-beta-aspartyl) dipeptides. Used to degrade proteins damaged by L-isoaspartyl residues formation.</text>
</comment>
<feature type="binding site" evidence="3">
    <location>
        <position position="61"/>
    </location>
    <ligand>
        <name>Zn(2+)</name>
        <dbReference type="ChEBI" id="CHEBI:29105"/>
        <label>1</label>
        <note>catalytic</note>
    </ligand>
</feature>
<dbReference type="eggNOG" id="COG1228">
    <property type="taxonomic scope" value="Bacteria"/>
</dbReference>
<comment type="similarity">
    <text evidence="1">Belongs to the peptidase M38 family.</text>
</comment>
<dbReference type="AlphaFoldDB" id="Q0AX94"/>
<comment type="PTM">
    <text evidence="1">Carboxylation allows a single lysine to coordinate two zinc ions.</text>
</comment>
<name>Q0AX94_SYNWW</name>
<dbReference type="GO" id="GO:0006508">
    <property type="term" value="P:proteolysis"/>
    <property type="evidence" value="ECO:0007669"/>
    <property type="project" value="UniProtKB-KW"/>
</dbReference>
<proteinExistence type="inferred from homology"/>
<evidence type="ECO:0000256" key="3">
    <source>
        <dbReference type="PIRSR" id="PIRSR001238-3"/>
    </source>
</evidence>
<dbReference type="GO" id="GO:0046872">
    <property type="term" value="F:metal ion binding"/>
    <property type="evidence" value="ECO:0007669"/>
    <property type="project" value="UniProtKB-KW"/>
</dbReference>
<dbReference type="SUPFAM" id="SSF51556">
    <property type="entry name" value="Metallo-dependent hydrolases"/>
    <property type="match status" value="1"/>
</dbReference>
<dbReference type="PIRSF" id="PIRSF001238">
    <property type="entry name" value="IadA"/>
    <property type="match status" value="1"/>
</dbReference>
<comment type="subcellular location">
    <subcellularLocation>
        <location evidence="1">Cytoplasm</location>
    </subcellularLocation>
</comment>
<keyword evidence="1" id="KW-0378">Hydrolase</keyword>
<dbReference type="InterPro" id="IPR006680">
    <property type="entry name" value="Amidohydro-rel"/>
</dbReference>
<organism evidence="5 6">
    <name type="scientific">Syntrophomonas wolfei subsp. wolfei (strain DSM 2245B / Goettingen)</name>
    <dbReference type="NCBI Taxonomy" id="335541"/>
    <lineage>
        <taxon>Bacteria</taxon>
        <taxon>Bacillati</taxon>
        <taxon>Bacillota</taxon>
        <taxon>Clostridia</taxon>
        <taxon>Eubacteriales</taxon>
        <taxon>Syntrophomonadaceae</taxon>
        <taxon>Syntrophomonas</taxon>
    </lineage>
</organism>
<dbReference type="Pfam" id="PF01979">
    <property type="entry name" value="Amidohydro_1"/>
    <property type="match status" value="1"/>
</dbReference>
<dbReference type="EMBL" id="CP000448">
    <property type="protein sequence ID" value="ABI68660.1"/>
    <property type="molecule type" value="Genomic_DNA"/>
</dbReference>
<feature type="binding site" evidence="3">
    <location>
        <position position="63"/>
    </location>
    <ligand>
        <name>Zn(2+)</name>
        <dbReference type="ChEBI" id="CHEBI:29105"/>
        <label>1</label>
        <note>catalytic</note>
    </ligand>
</feature>
<evidence type="ECO:0000256" key="2">
    <source>
        <dbReference type="PIRSR" id="PIRSR001238-1"/>
    </source>
</evidence>
<evidence type="ECO:0000313" key="6">
    <source>
        <dbReference type="Proteomes" id="UP000001968"/>
    </source>
</evidence>
<dbReference type="InterPro" id="IPR050378">
    <property type="entry name" value="Metallo-dep_Hydrolases_sf"/>
</dbReference>
<keyword evidence="1" id="KW-0482">Metalloprotease</keyword>
<feature type="binding site" evidence="3">
    <location>
        <position position="224"/>
    </location>
    <ligand>
        <name>Zn(2+)</name>
        <dbReference type="ChEBI" id="CHEBI:29105"/>
        <label>2</label>
        <note>catalytic</note>
    </ligand>
</feature>
<keyword evidence="6" id="KW-1185">Reference proteome</keyword>
<feature type="binding site" evidence="3">
    <location>
        <position position="195"/>
    </location>
    <ligand>
        <name>Zn(2+)</name>
        <dbReference type="ChEBI" id="CHEBI:29105"/>
        <label>2</label>
        <note>catalytic</note>
    </ligand>
</feature>
<accession>Q0AX94</accession>